<dbReference type="InParanoid" id="Q01U32"/>
<name>Q01U32_SOLUE</name>
<feature type="compositionally biased region" description="Polar residues" evidence="1">
    <location>
        <begin position="1"/>
        <end position="20"/>
    </location>
</feature>
<dbReference type="EMBL" id="CP000473">
    <property type="protein sequence ID" value="ABJ86838.1"/>
    <property type="molecule type" value="Genomic_DNA"/>
</dbReference>
<dbReference type="AlphaFoldDB" id="Q01U32"/>
<dbReference type="OrthoDB" id="8256497at2"/>
<evidence type="ECO:0000256" key="1">
    <source>
        <dbReference type="SAM" id="MobiDB-lite"/>
    </source>
</evidence>
<dbReference type="KEGG" id="sus:Acid_5897"/>
<accession>Q01U32</accession>
<evidence type="ECO:0000313" key="2">
    <source>
        <dbReference type="EMBL" id="ABJ86838.1"/>
    </source>
</evidence>
<protein>
    <submittedName>
        <fullName evidence="2">Uncharacterized protein</fullName>
    </submittedName>
</protein>
<feature type="region of interest" description="Disordered" evidence="1">
    <location>
        <begin position="1"/>
        <end position="28"/>
    </location>
</feature>
<feature type="region of interest" description="Disordered" evidence="1">
    <location>
        <begin position="153"/>
        <end position="188"/>
    </location>
</feature>
<organism evidence="2">
    <name type="scientific">Solibacter usitatus (strain Ellin6076)</name>
    <dbReference type="NCBI Taxonomy" id="234267"/>
    <lineage>
        <taxon>Bacteria</taxon>
        <taxon>Pseudomonadati</taxon>
        <taxon>Acidobacteriota</taxon>
        <taxon>Terriglobia</taxon>
        <taxon>Bryobacterales</taxon>
        <taxon>Solibacteraceae</taxon>
        <taxon>Candidatus Solibacter</taxon>
    </lineage>
</organism>
<sequence>MATPAQVTSNRANAQLSTGPRSVEGKATASRNSLKLGLTAQSLIIPGEDPAEFDLFAASHEEKFHPVGPVEEELLEIVIRSAWMKRRYARIEADYLGARIAALPEGTEYPLGAVMIQDAAAGNTLQKIFRRQQAAQRDWYKAIETLTRLQTARRHAEAAQAQAPAPLPGPPNRVRFDAPPATPPSPAAALPVNLALRL</sequence>
<proteinExistence type="predicted"/>
<dbReference type="HOGENOM" id="CLU_1377347_0_0_0"/>
<reference evidence="2" key="1">
    <citation type="submission" date="2006-10" db="EMBL/GenBank/DDBJ databases">
        <title>Complete sequence of Solibacter usitatus Ellin6076.</title>
        <authorList>
            <consortium name="US DOE Joint Genome Institute"/>
            <person name="Copeland A."/>
            <person name="Lucas S."/>
            <person name="Lapidus A."/>
            <person name="Barry K."/>
            <person name="Detter J.C."/>
            <person name="Glavina del Rio T."/>
            <person name="Hammon N."/>
            <person name="Israni S."/>
            <person name="Dalin E."/>
            <person name="Tice H."/>
            <person name="Pitluck S."/>
            <person name="Thompson L.S."/>
            <person name="Brettin T."/>
            <person name="Bruce D."/>
            <person name="Han C."/>
            <person name="Tapia R."/>
            <person name="Gilna P."/>
            <person name="Schmutz J."/>
            <person name="Larimer F."/>
            <person name="Land M."/>
            <person name="Hauser L."/>
            <person name="Kyrpides N."/>
            <person name="Mikhailova N."/>
            <person name="Janssen P.H."/>
            <person name="Kuske C.R."/>
            <person name="Richardson P."/>
        </authorList>
    </citation>
    <scope>NUCLEOTIDE SEQUENCE</scope>
    <source>
        <strain evidence="2">Ellin6076</strain>
    </source>
</reference>
<gene>
    <name evidence="2" type="ordered locus">Acid_5897</name>
</gene>